<organism evidence="1 3">
    <name type="scientific">Didymodactylos carnosus</name>
    <dbReference type="NCBI Taxonomy" id="1234261"/>
    <lineage>
        <taxon>Eukaryota</taxon>
        <taxon>Metazoa</taxon>
        <taxon>Spiralia</taxon>
        <taxon>Gnathifera</taxon>
        <taxon>Rotifera</taxon>
        <taxon>Eurotatoria</taxon>
        <taxon>Bdelloidea</taxon>
        <taxon>Philodinida</taxon>
        <taxon>Philodinidae</taxon>
        <taxon>Didymodactylos</taxon>
    </lineage>
</organism>
<feature type="non-terminal residue" evidence="1">
    <location>
        <position position="1"/>
    </location>
</feature>
<sequence length="73" mass="8467">EKETRPTQQPKILLLPKILLTSSPSINYPITLSQHHSSPTIRQHSLLIIPQFTINQYENIFSDEEQRQRSTPS</sequence>
<accession>A0A8S2FRC3</accession>
<evidence type="ECO:0000313" key="2">
    <source>
        <dbReference type="EMBL" id="CAF4328093.1"/>
    </source>
</evidence>
<reference evidence="1" key="1">
    <citation type="submission" date="2021-02" db="EMBL/GenBank/DDBJ databases">
        <authorList>
            <person name="Nowell W R."/>
        </authorList>
    </citation>
    <scope>NUCLEOTIDE SEQUENCE</scope>
</reference>
<dbReference type="EMBL" id="CAJNOK010038704">
    <property type="protein sequence ID" value="CAF1539900.1"/>
    <property type="molecule type" value="Genomic_DNA"/>
</dbReference>
<dbReference type="Proteomes" id="UP000677228">
    <property type="component" value="Unassembled WGS sequence"/>
</dbReference>
<comment type="caution">
    <text evidence="1">The sequence shown here is derived from an EMBL/GenBank/DDBJ whole genome shotgun (WGS) entry which is preliminary data.</text>
</comment>
<name>A0A8S2FRC3_9BILA</name>
<protein>
    <submittedName>
        <fullName evidence="1">Uncharacterized protein</fullName>
    </submittedName>
</protein>
<dbReference type="EMBL" id="CAJOBA010061033">
    <property type="protein sequence ID" value="CAF4328093.1"/>
    <property type="molecule type" value="Genomic_DNA"/>
</dbReference>
<proteinExistence type="predicted"/>
<gene>
    <name evidence="1" type="ORF">OVA965_LOCUS38718</name>
    <name evidence="2" type="ORF">TMI583_LOCUS39930</name>
</gene>
<dbReference type="Proteomes" id="UP000682733">
    <property type="component" value="Unassembled WGS sequence"/>
</dbReference>
<evidence type="ECO:0000313" key="1">
    <source>
        <dbReference type="EMBL" id="CAF1539900.1"/>
    </source>
</evidence>
<evidence type="ECO:0000313" key="3">
    <source>
        <dbReference type="Proteomes" id="UP000677228"/>
    </source>
</evidence>
<dbReference type="AlphaFoldDB" id="A0A8S2FRC3"/>